<dbReference type="OrthoDB" id="3268409at2759"/>
<sequence>MPVLAISELLNLVNAKPSTLSTGSHAPDSLPSDVTPFKIEHNVHINQRTLASTVYHHKSKDVIEYPETTPNSLTSIAYILHMESTDKPYNPARNFAYSAGKPSGQSKGHFTKVLLDRDGQPVPCLVDYSTCRGIHVCLFAHRDRPDFTPEEEVLNKTIAWFRFIMDNGCGYNLQEATLYSEKEQFVKAEIQLMPTKAKRGQKTKQTCQGRIVIRQMLDKQYICCEHYSCTSCKHFVLYPDRGGGYNFEYLCALLWNDESAIKNIELEAYKNGYGPLASCTTVCNFSSQKLCPDEEEPTLTHIHPSLANLDHIASYIHTEIKARLSKGTGWDGVLHMKSKQDEEGSTPYIREMKQISWQRLKDGGDDSEDEDGPLEGLDDNCFKLIVCMLPQRSEDYLKAKYVQSDISFKRVPGWKEFELVSVDHEMSQVMVICRAFMNSQSTHAHQLLFATIQSVVHQDTQRDVEYRHLHSSSLDDHRGILHWAADQDRGQAKGLGFHLQDVARELAYDRKDLHETGHSVSSLGPYEHIHRLYQVAQKTGVKATYRPTTTVVSVIQKYKQTVIQRTHKFNMADRHINEQNERLRKSWERYQNMVCKLAAKPSDLKAILSHKKQKQAYEKQKQKSLDMEKRLQGQSSGRVKLVFPA</sequence>
<dbReference type="OMA" id="WHALVEF"/>
<reference evidence="3" key="1">
    <citation type="journal article" date="2017" name="Nat. Ecol. Evol.">
        <title>Genome expansion and lineage-specific genetic innovations in the forest pathogenic fungi Armillaria.</title>
        <authorList>
            <person name="Sipos G."/>
            <person name="Prasanna A.N."/>
            <person name="Walter M.C."/>
            <person name="O'Connor E."/>
            <person name="Balint B."/>
            <person name="Krizsan K."/>
            <person name="Kiss B."/>
            <person name="Hess J."/>
            <person name="Varga T."/>
            <person name="Slot J."/>
            <person name="Riley R."/>
            <person name="Boka B."/>
            <person name="Rigling D."/>
            <person name="Barry K."/>
            <person name="Lee J."/>
            <person name="Mihaltcheva S."/>
            <person name="LaButti K."/>
            <person name="Lipzen A."/>
            <person name="Waldron R."/>
            <person name="Moloney N.M."/>
            <person name="Sperisen C."/>
            <person name="Kredics L."/>
            <person name="Vagvoelgyi C."/>
            <person name="Patrignani A."/>
            <person name="Fitzpatrick D."/>
            <person name="Nagy I."/>
            <person name="Doyle S."/>
            <person name="Anderson J.B."/>
            <person name="Grigoriev I.V."/>
            <person name="Gueldener U."/>
            <person name="Muensterkoetter M."/>
            <person name="Nagy L.G."/>
        </authorList>
    </citation>
    <scope>NUCLEOTIDE SEQUENCE [LARGE SCALE GENOMIC DNA]</scope>
    <source>
        <strain evidence="3">C18/9</strain>
    </source>
</reference>
<dbReference type="AlphaFoldDB" id="A0A284RPF8"/>
<gene>
    <name evidence="2" type="ORF">ARMOST_14028</name>
</gene>
<proteinExistence type="predicted"/>
<organism evidence="2 3">
    <name type="scientific">Armillaria ostoyae</name>
    <name type="common">Armillaria root rot fungus</name>
    <dbReference type="NCBI Taxonomy" id="47428"/>
    <lineage>
        <taxon>Eukaryota</taxon>
        <taxon>Fungi</taxon>
        <taxon>Dikarya</taxon>
        <taxon>Basidiomycota</taxon>
        <taxon>Agaricomycotina</taxon>
        <taxon>Agaricomycetes</taxon>
        <taxon>Agaricomycetidae</taxon>
        <taxon>Agaricales</taxon>
        <taxon>Marasmiineae</taxon>
        <taxon>Physalacriaceae</taxon>
        <taxon>Armillaria</taxon>
    </lineage>
</organism>
<keyword evidence="3" id="KW-1185">Reference proteome</keyword>
<dbReference type="Proteomes" id="UP000219338">
    <property type="component" value="Unassembled WGS sequence"/>
</dbReference>
<evidence type="ECO:0000313" key="2">
    <source>
        <dbReference type="EMBL" id="SJL10637.1"/>
    </source>
</evidence>
<feature type="region of interest" description="Disordered" evidence="1">
    <location>
        <begin position="618"/>
        <end position="645"/>
    </location>
</feature>
<feature type="compositionally biased region" description="Basic and acidic residues" evidence="1">
    <location>
        <begin position="618"/>
        <end position="631"/>
    </location>
</feature>
<evidence type="ECO:0000256" key="1">
    <source>
        <dbReference type="SAM" id="MobiDB-lite"/>
    </source>
</evidence>
<protein>
    <submittedName>
        <fullName evidence="2">Uncharacterized protein</fullName>
    </submittedName>
</protein>
<dbReference type="EMBL" id="FUEG01000012">
    <property type="protein sequence ID" value="SJL10637.1"/>
    <property type="molecule type" value="Genomic_DNA"/>
</dbReference>
<name>A0A284RPF8_ARMOS</name>
<evidence type="ECO:0000313" key="3">
    <source>
        <dbReference type="Proteomes" id="UP000219338"/>
    </source>
</evidence>
<accession>A0A284RPF8</accession>